<dbReference type="EMBL" id="CAFBMK010000006">
    <property type="protein sequence ID" value="CAB4893977.1"/>
    <property type="molecule type" value="Genomic_DNA"/>
</dbReference>
<protein>
    <submittedName>
        <fullName evidence="2">Unannotated protein</fullName>
    </submittedName>
</protein>
<reference evidence="2" key="1">
    <citation type="submission" date="2020-05" db="EMBL/GenBank/DDBJ databases">
        <authorList>
            <person name="Chiriac C."/>
            <person name="Salcher M."/>
            <person name="Ghai R."/>
            <person name="Kavagutti S V."/>
        </authorList>
    </citation>
    <scope>NUCLEOTIDE SEQUENCE</scope>
</reference>
<proteinExistence type="predicted"/>
<organism evidence="2">
    <name type="scientific">freshwater metagenome</name>
    <dbReference type="NCBI Taxonomy" id="449393"/>
    <lineage>
        <taxon>unclassified sequences</taxon>
        <taxon>metagenomes</taxon>
        <taxon>ecological metagenomes</taxon>
    </lineage>
</organism>
<gene>
    <name evidence="2" type="ORF">UFOPK3564_00184</name>
</gene>
<feature type="domain" description="Putative host cell surface-exposed lipoprotein Ltp-like HTH region" evidence="1">
    <location>
        <begin position="28"/>
        <end position="70"/>
    </location>
</feature>
<dbReference type="Gene3D" id="1.10.10.10">
    <property type="entry name" value="Winged helix-like DNA-binding domain superfamily/Winged helix DNA-binding domain"/>
    <property type="match status" value="2"/>
</dbReference>
<name>A0A6J7FEW8_9ZZZZ</name>
<dbReference type="AlphaFoldDB" id="A0A6J7FEW8"/>
<dbReference type="InterPro" id="IPR036388">
    <property type="entry name" value="WH-like_DNA-bd_sf"/>
</dbReference>
<accession>A0A6J7FEW8</accession>
<sequence length="119" mass="13148">MKKFFALTLVVLSGVVPASSAHAATSGQRNALHSAQAYIAMAGFSKAGLTKQLVYERFSKSEARWAVNHVRVSWNAEAVQSARAYLKMTSFSREGLITQLEYEGFTHSQAVYGVRKAYR</sequence>
<dbReference type="InterPro" id="IPR011434">
    <property type="entry name" value="Ltp-like_HTH"/>
</dbReference>
<evidence type="ECO:0000313" key="2">
    <source>
        <dbReference type="EMBL" id="CAB4893977.1"/>
    </source>
</evidence>
<dbReference type="Pfam" id="PF07553">
    <property type="entry name" value="Lipoprotein_Ltp"/>
    <property type="match status" value="2"/>
</dbReference>
<feature type="domain" description="Putative host cell surface-exposed lipoprotein Ltp-like HTH region" evidence="1">
    <location>
        <begin position="74"/>
        <end position="114"/>
    </location>
</feature>
<evidence type="ECO:0000259" key="1">
    <source>
        <dbReference type="Pfam" id="PF07553"/>
    </source>
</evidence>